<name>A0A0C2ITE7_THEKT</name>
<dbReference type="EMBL" id="JWZT01002735">
    <property type="protein sequence ID" value="KII68664.1"/>
    <property type="molecule type" value="Genomic_DNA"/>
</dbReference>
<sequence length="163" mass="19102">MDYLKSKGISKENYTRMVISAQCNLDQATQEYFHAKDIIKKQGEDFIRYLITHRDTTKGTESNNLSLIQDLKSNSIYKQWTTDRFLSNILKCYLQDDYLERMSSLLTSRIEPHIPRGESLISLIESYDMSRSVGRRWFGGRVMALSLQAIIRPSYILSFKKER</sequence>
<proteinExistence type="predicted"/>
<keyword evidence="2" id="KW-1185">Reference proteome</keyword>
<dbReference type="OrthoDB" id="1931024at2759"/>
<comment type="caution">
    <text evidence="1">The sequence shown here is derived from an EMBL/GenBank/DDBJ whole genome shotgun (WGS) entry which is preliminary data.</text>
</comment>
<evidence type="ECO:0000313" key="1">
    <source>
        <dbReference type="EMBL" id="KII68664.1"/>
    </source>
</evidence>
<reference evidence="1 2" key="1">
    <citation type="journal article" date="2014" name="Genome Biol. Evol.">
        <title>The genome of the myxosporean Thelohanellus kitauei shows adaptations to nutrient acquisition within its fish host.</title>
        <authorList>
            <person name="Yang Y."/>
            <person name="Xiong J."/>
            <person name="Zhou Z."/>
            <person name="Huo F."/>
            <person name="Miao W."/>
            <person name="Ran C."/>
            <person name="Liu Y."/>
            <person name="Zhang J."/>
            <person name="Feng J."/>
            <person name="Wang M."/>
            <person name="Wang M."/>
            <person name="Wang L."/>
            <person name="Yao B."/>
        </authorList>
    </citation>
    <scope>NUCLEOTIDE SEQUENCE [LARGE SCALE GENOMIC DNA]</scope>
    <source>
        <strain evidence="1">Wuqing</strain>
    </source>
</reference>
<protein>
    <submittedName>
        <fullName evidence="1">Uncharacterized protein</fullName>
    </submittedName>
</protein>
<gene>
    <name evidence="1" type="ORF">RF11_15891</name>
</gene>
<dbReference type="AlphaFoldDB" id="A0A0C2ITE7"/>
<organism evidence="1 2">
    <name type="scientific">Thelohanellus kitauei</name>
    <name type="common">Myxosporean</name>
    <dbReference type="NCBI Taxonomy" id="669202"/>
    <lineage>
        <taxon>Eukaryota</taxon>
        <taxon>Metazoa</taxon>
        <taxon>Cnidaria</taxon>
        <taxon>Myxozoa</taxon>
        <taxon>Myxosporea</taxon>
        <taxon>Bivalvulida</taxon>
        <taxon>Platysporina</taxon>
        <taxon>Myxobolidae</taxon>
        <taxon>Thelohanellus</taxon>
    </lineage>
</organism>
<evidence type="ECO:0000313" key="2">
    <source>
        <dbReference type="Proteomes" id="UP000031668"/>
    </source>
</evidence>
<accession>A0A0C2ITE7</accession>
<dbReference type="Proteomes" id="UP000031668">
    <property type="component" value="Unassembled WGS sequence"/>
</dbReference>